<dbReference type="InterPro" id="IPR042204">
    <property type="entry name" value="2Fe-2S-bd_N"/>
</dbReference>
<dbReference type="InterPro" id="IPR041117">
    <property type="entry name" value="SoxA_A3"/>
</dbReference>
<evidence type="ECO:0000256" key="1">
    <source>
        <dbReference type="ARBA" id="ARBA00008609"/>
    </source>
</evidence>
<evidence type="ECO:0000259" key="5">
    <source>
        <dbReference type="Pfam" id="PF01571"/>
    </source>
</evidence>
<evidence type="ECO:0000313" key="10">
    <source>
        <dbReference type="Proteomes" id="UP001575181"/>
    </source>
</evidence>
<dbReference type="RefSeq" id="WP_373655999.1">
    <property type="nucleotide sequence ID" value="NZ_JBGUAW010000006.1"/>
</dbReference>
<dbReference type="PANTHER" id="PTHR43757:SF2">
    <property type="entry name" value="AMINOMETHYLTRANSFERASE, MITOCHONDRIAL"/>
    <property type="match status" value="1"/>
</dbReference>
<keyword evidence="3" id="KW-0560">Oxidoreductase</keyword>
<feature type="domain" description="Aminomethyltransferase C-terminal" evidence="7">
    <location>
        <begin position="879"/>
        <end position="961"/>
    </location>
</feature>
<gene>
    <name evidence="9" type="ORF">ACERLL_10290</name>
</gene>
<dbReference type="Pfam" id="PF17806">
    <property type="entry name" value="SO_alpha_A3"/>
    <property type="match status" value="1"/>
</dbReference>
<evidence type="ECO:0000259" key="8">
    <source>
        <dbReference type="Pfam" id="PF17806"/>
    </source>
</evidence>
<dbReference type="PRINTS" id="PR00469">
    <property type="entry name" value="PNDRDTASEII"/>
</dbReference>
<dbReference type="Gene3D" id="3.50.50.60">
    <property type="entry name" value="FAD/NAD(P)-binding domain"/>
    <property type="match status" value="2"/>
</dbReference>
<dbReference type="PANTHER" id="PTHR43757">
    <property type="entry name" value="AMINOMETHYLTRANSFERASE"/>
    <property type="match status" value="1"/>
</dbReference>
<evidence type="ECO:0000313" key="9">
    <source>
        <dbReference type="EMBL" id="MFA9461214.1"/>
    </source>
</evidence>
<evidence type="ECO:0000259" key="6">
    <source>
        <dbReference type="Pfam" id="PF07992"/>
    </source>
</evidence>
<dbReference type="EMBL" id="JBGUAW010000006">
    <property type="protein sequence ID" value="MFA9461214.1"/>
    <property type="molecule type" value="Genomic_DNA"/>
</dbReference>
<dbReference type="Pfam" id="PF07992">
    <property type="entry name" value="Pyr_redox_2"/>
    <property type="match status" value="1"/>
</dbReference>
<dbReference type="Gene3D" id="3.10.20.440">
    <property type="entry name" value="2Fe-2S iron-sulphur cluster binding domain, sarcosine oxidase, alpha subunit, N-terminal domain"/>
    <property type="match status" value="1"/>
</dbReference>
<dbReference type="InterPro" id="IPR023753">
    <property type="entry name" value="FAD/NAD-binding_dom"/>
</dbReference>
<feature type="domain" description="GCVT N-terminal" evidence="5">
    <location>
        <begin position="590"/>
        <end position="860"/>
    </location>
</feature>
<reference evidence="9 10" key="1">
    <citation type="submission" date="2024-08" db="EMBL/GenBank/DDBJ databases">
        <title>Whole-genome sequencing of halo(alkali)philic microorganisms from hypersaline lakes.</title>
        <authorList>
            <person name="Sorokin D.Y."/>
            <person name="Merkel A.Y."/>
            <person name="Messina E."/>
            <person name="Yakimov M."/>
        </authorList>
    </citation>
    <scope>NUCLEOTIDE SEQUENCE [LARGE SCALE GENOMIC DNA]</scope>
    <source>
        <strain evidence="9 10">Cl-TMA</strain>
    </source>
</reference>
<dbReference type="Pfam" id="PF08669">
    <property type="entry name" value="GCV_T_C"/>
    <property type="match status" value="1"/>
</dbReference>
<protein>
    <submittedName>
        <fullName evidence="9">2Fe-2S iron-sulfur cluster-binding protein</fullName>
    </submittedName>
</protein>
<evidence type="ECO:0000256" key="2">
    <source>
        <dbReference type="ARBA" id="ARBA00022576"/>
    </source>
</evidence>
<dbReference type="PRINTS" id="PR00368">
    <property type="entry name" value="FADPNR"/>
</dbReference>
<name>A0ABV4TX99_9GAMM</name>
<evidence type="ECO:0000256" key="4">
    <source>
        <dbReference type="SAM" id="MobiDB-lite"/>
    </source>
</evidence>
<evidence type="ECO:0000256" key="3">
    <source>
        <dbReference type="ARBA" id="ARBA00023002"/>
    </source>
</evidence>
<feature type="region of interest" description="Disordered" evidence="4">
    <location>
        <begin position="961"/>
        <end position="984"/>
    </location>
</feature>
<dbReference type="Pfam" id="PF01571">
    <property type="entry name" value="GCV_T"/>
    <property type="match status" value="1"/>
</dbReference>
<feature type="domain" description="SoxA A3" evidence="8">
    <location>
        <begin position="495"/>
        <end position="579"/>
    </location>
</feature>
<proteinExistence type="inferred from homology"/>
<keyword evidence="2" id="KW-0808">Transferase</keyword>
<accession>A0ABV4TX99</accession>
<evidence type="ECO:0000259" key="7">
    <source>
        <dbReference type="Pfam" id="PF08669"/>
    </source>
</evidence>
<keyword evidence="2" id="KW-0032">Aminotransferase</keyword>
<keyword evidence="10" id="KW-1185">Reference proteome</keyword>
<organism evidence="9 10">
    <name type="scientific">Thiohalorhabdus methylotrophus</name>
    <dbReference type="NCBI Taxonomy" id="3242694"/>
    <lineage>
        <taxon>Bacteria</taxon>
        <taxon>Pseudomonadati</taxon>
        <taxon>Pseudomonadota</taxon>
        <taxon>Gammaproteobacteria</taxon>
        <taxon>Thiohalorhabdales</taxon>
        <taxon>Thiohalorhabdaceae</taxon>
        <taxon>Thiohalorhabdus</taxon>
    </lineage>
</organism>
<dbReference type="InterPro" id="IPR027266">
    <property type="entry name" value="TrmE/GcvT-like"/>
</dbReference>
<dbReference type="SUPFAM" id="SSF101790">
    <property type="entry name" value="Aminomethyltransferase beta-barrel domain"/>
    <property type="match status" value="1"/>
</dbReference>
<feature type="domain" description="FAD/NAD(P)-binding" evidence="6">
    <location>
        <begin position="166"/>
        <end position="443"/>
    </location>
</feature>
<dbReference type="Proteomes" id="UP001575181">
    <property type="component" value="Unassembled WGS sequence"/>
</dbReference>
<dbReference type="Gene3D" id="3.30.1360.120">
    <property type="entry name" value="Probable tRNA modification gtpase trme, domain 1"/>
    <property type="match status" value="1"/>
</dbReference>
<dbReference type="InterPro" id="IPR029043">
    <property type="entry name" value="GcvT/YgfZ_C"/>
</dbReference>
<dbReference type="SUPFAM" id="SSF103025">
    <property type="entry name" value="Folate-binding domain"/>
    <property type="match status" value="1"/>
</dbReference>
<comment type="caution">
    <text evidence="9">The sequence shown here is derived from an EMBL/GenBank/DDBJ whole genome shotgun (WGS) entry which is preliminary data.</text>
</comment>
<dbReference type="Pfam" id="PF13510">
    <property type="entry name" value="Fer2_4"/>
    <property type="match status" value="1"/>
</dbReference>
<dbReference type="InterPro" id="IPR013977">
    <property type="entry name" value="GcvT_C"/>
</dbReference>
<dbReference type="SUPFAM" id="SSF51905">
    <property type="entry name" value="FAD/NAD(P)-binding domain"/>
    <property type="match status" value="1"/>
</dbReference>
<dbReference type="InterPro" id="IPR028896">
    <property type="entry name" value="GcvT/YgfZ/DmdA"/>
</dbReference>
<dbReference type="InterPro" id="IPR006222">
    <property type="entry name" value="GCVT_N"/>
</dbReference>
<comment type="similarity">
    <text evidence="1">Belongs to the GcvT family.</text>
</comment>
<dbReference type="InterPro" id="IPR036188">
    <property type="entry name" value="FAD/NAD-bd_sf"/>
</dbReference>
<sequence length="984" mass="107012">MAERLSSNPNERIDRSRPVTFHFEGKSYTGYAGDTITTALWANGVRILGRSFKYHRPRGILSLANHDVNVMVDDGETLNIRGDVTPIREGQNLTAVNTSGGVAKDRNRWVNNFSKLMPVGFYYKAFHTPKRLFPMWERRIREMAGLGTLNTAGTRTWADKRYDFCDVLVVGAGPSGLSAGIAAAQTGARTVVVDENPYAGGTLNFQGANDPVVAQRRAELLEQAEQTEGLEIRTGTMAAGYYSDHWVPLVDDQFLTKMRAGSVVVATGSWEQPTVFRNNDLPGVMLASAAQRLVQLYSVKPCKRLVVVAANADGYRAALDMAEAGVDVAGIADLREEGEGSDLADQVAKARIPIYKGHAVGEAHAGSDGTLSAVTLARFRTERPDDWSAGERIECDGLLMSTGWTPALNLLYQAGATVQYDPRVHQFVPASVPEGVFGAGRVNGQYVLSDKLTDGKRAGLAAAAQVGKAVEEVPQALEPQGPPPSHPYPILAHPKGKNFVDMDEDLHLKDYHNAAKEGFDNIELLKRYSTNGMGPSQGKHSNMNAVRILSRIRGEPIDQVGTTTARPYYHPVPFKHLAGRRFRAVRVSALHSKHKSMRADEFLRAGAWLRPAYYAGSGAGRDGAITAEVNQIRNAVGIIDVSPLGKIEVNGSDAPEFLDRFFTGKYSSLQVGRSSLCLQCDEAGVVTADGLVGRLAEDRFYVTVGTTHSSGVYQEMQQCAIEWGMSDLWMVNVTGQFAGLNLAGPYARRVLEGLTDVNLDEEQFPFPHFREGTIAGVRGRLLRSGFVGELSYEVHVPSQWAQHVLDRLLEAGAPYGIQACGLEAQRVLRLEKGINIVGVDSDPLTDPFMLGMSWAVKMEKPFFIGQRSLQMLQDRPKERQLAGFSLPEGYSGALPKECNLVLDGNEITGRVTSIAHSPTLGKPIGLCYLAPHQAEPGTQIPIKLGDGSRVTATVESIPFYDPKNTRQKVDPEPLSGGATEAVTQ</sequence>